<accession>M3A6B0</accession>
<dbReference type="OrthoDB" id="10396511at2759"/>
<evidence type="ECO:0000313" key="3">
    <source>
        <dbReference type="Proteomes" id="UP000016932"/>
    </source>
</evidence>
<gene>
    <name evidence="2" type="ORF">MYCFIDRAFT_206888</name>
</gene>
<dbReference type="GeneID" id="19336522"/>
<evidence type="ECO:0000313" key="2">
    <source>
        <dbReference type="EMBL" id="EME86644.1"/>
    </source>
</evidence>
<dbReference type="KEGG" id="pfj:MYCFIDRAFT_206888"/>
<feature type="compositionally biased region" description="Polar residues" evidence="1">
    <location>
        <begin position="157"/>
        <end position="166"/>
    </location>
</feature>
<proteinExistence type="predicted"/>
<dbReference type="Proteomes" id="UP000016932">
    <property type="component" value="Unassembled WGS sequence"/>
</dbReference>
<organism evidence="2 3">
    <name type="scientific">Pseudocercospora fijiensis (strain CIRAD86)</name>
    <name type="common">Black leaf streak disease fungus</name>
    <name type="synonym">Mycosphaerella fijiensis</name>
    <dbReference type="NCBI Taxonomy" id="383855"/>
    <lineage>
        <taxon>Eukaryota</taxon>
        <taxon>Fungi</taxon>
        <taxon>Dikarya</taxon>
        <taxon>Ascomycota</taxon>
        <taxon>Pezizomycotina</taxon>
        <taxon>Dothideomycetes</taxon>
        <taxon>Dothideomycetidae</taxon>
        <taxon>Mycosphaerellales</taxon>
        <taxon>Mycosphaerellaceae</taxon>
        <taxon>Pseudocercospora</taxon>
    </lineage>
</organism>
<evidence type="ECO:0008006" key="4">
    <source>
        <dbReference type="Google" id="ProtNLM"/>
    </source>
</evidence>
<keyword evidence="3" id="KW-1185">Reference proteome</keyword>
<sequence length="187" mass="20598">MNAQAFQADDPGFSYTTLSAHGVFSANDRDYLKLFHNGIVCDGKRCRTSKPHIADFDLCLSCARDKGNGHNASHEFFRCVVPPKIADPIVAERKSRDSDPASIIQKGDRCVDTKTGERKEAGELLEDMISARDGSHQETTHETGDSSDWHSTRRKTWTSSTITTVKPQAKGKARKSIETAKANGNTE</sequence>
<dbReference type="HOGENOM" id="CLU_1448315_0_0_1"/>
<name>M3A6B0_PSEFD</name>
<evidence type="ECO:0000256" key="1">
    <source>
        <dbReference type="SAM" id="MobiDB-lite"/>
    </source>
</evidence>
<dbReference type="RefSeq" id="XP_007923850.1">
    <property type="nucleotide sequence ID" value="XM_007925659.1"/>
</dbReference>
<dbReference type="VEuPathDB" id="FungiDB:MYCFIDRAFT_206888"/>
<feature type="region of interest" description="Disordered" evidence="1">
    <location>
        <begin position="130"/>
        <end position="187"/>
    </location>
</feature>
<dbReference type="EMBL" id="KB446556">
    <property type="protein sequence ID" value="EME86644.1"/>
    <property type="molecule type" value="Genomic_DNA"/>
</dbReference>
<feature type="compositionally biased region" description="Basic and acidic residues" evidence="1">
    <location>
        <begin position="130"/>
        <end position="151"/>
    </location>
</feature>
<protein>
    <recommendedName>
        <fullName evidence="4">ZZ-type domain-containing protein</fullName>
    </recommendedName>
</protein>
<dbReference type="AlphaFoldDB" id="M3A6B0"/>
<reference evidence="2 3" key="1">
    <citation type="journal article" date="2012" name="PLoS Pathog.">
        <title>Diverse lifestyles and strategies of plant pathogenesis encoded in the genomes of eighteen Dothideomycetes fungi.</title>
        <authorList>
            <person name="Ohm R.A."/>
            <person name="Feau N."/>
            <person name="Henrissat B."/>
            <person name="Schoch C.L."/>
            <person name="Horwitz B.A."/>
            <person name="Barry K.W."/>
            <person name="Condon B.J."/>
            <person name="Copeland A.C."/>
            <person name="Dhillon B."/>
            <person name="Glaser F."/>
            <person name="Hesse C.N."/>
            <person name="Kosti I."/>
            <person name="LaButti K."/>
            <person name="Lindquist E.A."/>
            <person name="Lucas S."/>
            <person name="Salamov A.A."/>
            <person name="Bradshaw R.E."/>
            <person name="Ciuffetti L."/>
            <person name="Hamelin R.C."/>
            <person name="Kema G.H.J."/>
            <person name="Lawrence C."/>
            <person name="Scott J.A."/>
            <person name="Spatafora J.W."/>
            <person name="Turgeon B.G."/>
            <person name="de Wit P.J.G.M."/>
            <person name="Zhong S."/>
            <person name="Goodwin S.B."/>
            <person name="Grigoriev I.V."/>
        </authorList>
    </citation>
    <scope>NUCLEOTIDE SEQUENCE [LARGE SCALE GENOMIC DNA]</scope>
    <source>
        <strain evidence="2 3">CIRAD86</strain>
    </source>
</reference>